<dbReference type="EMBL" id="CM000158">
    <property type="protein sequence ID" value="EDW90250.1"/>
    <property type="molecule type" value="Genomic_DNA"/>
</dbReference>
<feature type="domain" description="RING-type" evidence="5">
    <location>
        <begin position="94"/>
        <end position="137"/>
    </location>
</feature>
<dbReference type="InterPro" id="IPR013083">
    <property type="entry name" value="Znf_RING/FYVE/PHD"/>
</dbReference>
<dbReference type="GO" id="GO:0016567">
    <property type="term" value="P:protein ubiquitination"/>
    <property type="evidence" value="ECO:0007669"/>
    <property type="project" value="InterPro"/>
</dbReference>
<dbReference type="GO" id="GO:0008270">
    <property type="term" value="F:zinc ion binding"/>
    <property type="evidence" value="ECO:0007669"/>
    <property type="project" value="UniProtKB-KW"/>
</dbReference>
<dbReference type="PANTHER" id="PTHR16047:SF7">
    <property type="entry name" value="E3 UBIQUITIN-PROTEIN LIGASE RFWD3"/>
    <property type="match status" value="1"/>
</dbReference>
<evidence type="ECO:0000256" key="4">
    <source>
        <dbReference type="SAM" id="Coils"/>
    </source>
</evidence>
<dbReference type="SMART" id="SM00184">
    <property type="entry name" value="RING"/>
    <property type="match status" value="1"/>
</dbReference>
<dbReference type="Gene3D" id="3.30.40.10">
    <property type="entry name" value="Zinc/RING finger domain, C3HC4 (zinc finger)"/>
    <property type="match status" value="1"/>
</dbReference>
<dbReference type="PhylomeDB" id="B4P9C1"/>
<dbReference type="InterPro" id="IPR037381">
    <property type="entry name" value="RFWD3"/>
</dbReference>
<dbReference type="OrthoDB" id="5600418at2759"/>
<dbReference type="PANTHER" id="PTHR16047">
    <property type="entry name" value="RFWD3 PROTEIN"/>
    <property type="match status" value="1"/>
</dbReference>
<sequence>MFKRRAGIRSLKRMLKMELVEELLEERKTGEQKDKQLAKLKITIEDLDKLRQEEDEINNKLEEEMDKQQLLHEQLQANKILTKQLEKIALENRCSICLFPWEANNYHRLVSLKCGHLFGEMCIRTHLQQSNICPICRKIAVGRDVRRVLLNHTP</sequence>
<dbReference type="AlphaFoldDB" id="B4P9C1"/>
<dbReference type="GO" id="GO:0005634">
    <property type="term" value="C:nucleus"/>
    <property type="evidence" value="ECO:0007669"/>
    <property type="project" value="InterPro"/>
</dbReference>
<evidence type="ECO:0000256" key="2">
    <source>
        <dbReference type="ARBA" id="ARBA00022833"/>
    </source>
</evidence>
<evidence type="ECO:0000313" key="7">
    <source>
        <dbReference type="Proteomes" id="UP000002282"/>
    </source>
</evidence>
<evidence type="ECO:0000313" key="6">
    <source>
        <dbReference type="EMBL" id="EDW90250.1"/>
    </source>
</evidence>
<reference evidence="6 7" key="1">
    <citation type="journal article" date="2007" name="Nature">
        <title>Evolution of genes and genomes on the Drosophila phylogeny.</title>
        <authorList>
            <consortium name="Drosophila 12 Genomes Consortium"/>
            <person name="Clark A.G."/>
            <person name="Eisen M.B."/>
            <person name="Smith D.R."/>
            <person name="Bergman C.M."/>
            <person name="Oliver B."/>
            <person name="Markow T.A."/>
            <person name="Kaufman T.C."/>
            <person name="Kellis M."/>
            <person name="Gelbart W."/>
            <person name="Iyer V.N."/>
            <person name="Pollard D.A."/>
            <person name="Sackton T.B."/>
            <person name="Larracuente A.M."/>
            <person name="Singh N.D."/>
            <person name="Abad J.P."/>
            <person name="Abt D.N."/>
            <person name="Adryan B."/>
            <person name="Aguade M."/>
            <person name="Akashi H."/>
            <person name="Anderson W.W."/>
            <person name="Aquadro C.F."/>
            <person name="Ardell D.H."/>
            <person name="Arguello R."/>
            <person name="Artieri C.G."/>
            <person name="Barbash D.A."/>
            <person name="Barker D."/>
            <person name="Barsanti P."/>
            <person name="Batterham P."/>
            <person name="Batzoglou S."/>
            <person name="Begun D."/>
            <person name="Bhutkar A."/>
            <person name="Blanco E."/>
            <person name="Bosak S.A."/>
            <person name="Bradley R.K."/>
            <person name="Brand A.D."/>
            <person name="Brent M.R."/>
            <person name="Brooks A.N."/>
            <person name="Brown R.H."/>
            <person name="Butlin R.K."/>
            <person name="Caggese C."/>
            <person name="Calvi B.R."/>
            <person name="Bernardo de Carvalho A."/>
            <person name="Caspi A."/>
            <person name="Castrezana S."/>
            <person name="Celniker S.E."/>
            <person name="Chang J.L."/>
            <person name="Chapple C."/>
            <person name="Chatterji S."/>
            <person name="Chinwalla A."/>
            <person name="Civetta A."/>
            <person name="Clifton S.W."/>
            <person name="Comeron J.M."/>
            <person name="Costello J.C."/>
            <person name="Coyne J.A."/>
            <person name="Daub J."/>
            <person name="David R.G."/>
            <person name="Delcher A.L."/>
            <person name="Delehaunty K."/>
            <person name="Do C.B."/>
            <person name="Ebling H."/>
            <person name="Edwards K."/>
            <person name="Eickbush T."/>
            <person name="Evans J.D."/>
            <person name="Filipski A."/>
            <person name="Findeiss S."/>
            <person name="Freyhult E."/>
            <person name="Fulton L."/>
            <person name="Fulton R."/>
            <person name="Garcia A.C."/>
            <person name="Gardiner A."/>
            <person name="Garfield D.A."/>
            <person name="Garvin B.E."/>
            <person name="Gibson G."/>
            <person name="Gilbert D."/>
            <person name="Gnerre S."/>
            <person name="Godfrey J."/>
            <person name="Good R."/>
            <person name="Gotea V."/>
            <person name="Gravely B."/>
            <person name="Greenberg A.J."/>
            <person name="Griffiths-Jones S."/>
            <person name="Gross S."/>
            <person name="Guigo R."/>
            <person name="Gustafson E.A."/>
            <person name="Haerty W."/>
            <person name="Hahn M.W."/>
            <person name="Halligan D.L."/>
            <person name="Halpern A.L."/>
            <person name="Halter G.M."/>
            <person name="Han M.V."/>
            <person name="Heger A."/>
            <person name="Hillier L."/>
            <person name="Hinrichs A.S."/>
            <person name="Holmes I."/>
            <person name="Hoskins R.A."/>
            <person name="Hubisz M.J."/>
            <person name="Hultmark D."/>
            <person name="Huntley M.A."/>
            <person name="Jaffe D.B."/>
            <person name="Jagadeeshan S."/>
            <person name="Jeck W.R."/>
            <person name="Johnson J."/>
            <person name="Jones C.D."/>
            <person name="Jordan W.C."/>
            <person name="Karpen G.H."/>
            <person name="Kataoka E."/>
            <person name="Keightley P.D."/>
            <person name="Kheradpour P."/>
            <person name="Kirkness E.F."/>
            <person name="Koerich L.B."/>
            <person name="Kristiansen K."/>
            <person name="Kudrna D."/>
            <person name="Kulathinal R.J."/>
            <person name="Kumar S."/>
            <person name="Kwok R."/>
            <person name="Lander E."/>
            <person name="Langley C.H."/>
            <person name="Lapoint R."/>
            <person name="Lazzaro B.P."/>
            <person name="Lee S.J."/>
            <person name="Levesque L."/>
            <person name="Li R."/>
            <person name="Lin C.F."/>
            <person name="Lin M.F."/>
            <person name="Lindblad-Toh K."/>
            <person name="Llopart A."/>
            <person name="Long M."/>
            <person name="Low L."/>
            <person name="Lozovsky E."/>
            <person name="Lu J."/>
            <person name="Luo M."/>
            <person name="Machado C.A."/>
            <person name="Makalowski W."/>
            <person name="Marzo M."/>
            <person name="Matsuda M."/>
            <person name="Matzkin L."/>
            <person name="McAllister B."/>
            <person name="McBride C.S."/>
            <person name="McKernan B."/>
            <person name="McKernan K."/>
            <person name="Mendez-Lago M."/>
            <person name="Minx P."/>
            <person name="Mollenhauer M.U."/>
            <person name="Montooth K."/>
            <person name="Mount S.M."/>
            <person name="Mu X."/>
            <person name="Myers E."/>
            <person name="Negre B."/>
            <person name="Newfeld S."/>
            <person name="Nielsen R."/>
            <person name="Noor M.A."/>
            <person name="O'Grady P."/>
            <person name="Pachter L."/>
            <person name="Papaceit M."/>
            <person name="Parisi M.J."/>
            <person name="Parisi M."/>
            <person name="Parts L."/>
            <person name="Pedersen J.S."/>
            <person name="Pesole G."/>
            <person name="Phillippy A.M."/>
            <person name="Ponting C.P."/>
            <person name="Pop M."/>
            <person name="Porcelli D."/>
            <person name="Powell J.R."/>
            <person name="Prohaska S."/>
            <person name="Pruitt K."/>
            <person name="Puig M."/>
            <person name="Quesneville H."/>
            <person name="Ram K.R."/>
            <person name="Rand D."/>
            <person name="Rasmussen M.D."/>
            <person name="Reed L.K."/>
            <person name="Reenan R."/>
            <person name="Reily A."/>
            <person name="Remington K.A."/>
            <person name="Rieger T.T."/>
            <person name="Ritchie M.G."/>
            <person name="Robin C."/>
            <person name="Rogers Y.H."/>
            <person name="Rohde C."/>
            <person name="Rozas J."/>
            <person name="Rubenfield M.J."/>
            <person name="Ruiz A."/>
            <person name="Russo S."/>
            <person name="Salzberg S.L."/>
            <person name="Sanchez-Gracia A."/>
            <person name="Saranga D.J."/>
            <person name="Sato H."/>
            <person name="Schaeffer S.W."/>
            <person name="Schatz M.C."/>
            <person name="Schlenke T."/>
            <person name="Schwartz R."/>
            <person name="Segarra C."/>
            <person name="Singh R.S."/>
            <person name="Sirot L."/>
            <person name="Sirota M."/>
            <person name="Sisneros N.B."/>
            <person name="Smith C.D."/>
            <person name="Smith T.F."/>
            <person name="Spieth J."/>
            <person name="Stage D.E."/>
            <person name="Stark A."/>
            <person name="Stephan W."/>
            <person name="Strausberg R.L."/>
            <person name="Strempel S."/>
            <person name="Sturgill D."/>
            <person name="Sutton G."/>
            <person name="Sutton G.G."/>
            <person name="Tao W."/>
            <person name="Teichmann S."/>
            <person name="Tobari Y.N."/>
            <person name="Tomimura Y."/>
            <person name="Tsolas J.M."/>
            <person name="Valente V.L."/>
            <person name="Venter E."/>
            <person name="Venter J.C."/>
            <person name="Vicario S."/>
            <person name="Vieira F.G."/>
            <person name="Vilella A.J."/>
            <person name="Villasante A."/>
            <person name="Walenz B."/>
            <person name="Wang J."/>
            <person name="Wasserman M."/>
            <person name="Watts T."/>
            <person name="Wilson D."/>
            <person name="Wilson R.K."/>
            <person name="Wing R.A."/>
            <person name="Wolfner M.F."/>
            <person name="Wong A."/>
            <person name="Wong G.K."/>
            <person name="Wu C.I."/>
            <person name="Wu G."/>
            <person name="Yamamoto D."/>
            <person name="Yang H.P."/>
            <person name="Yang S.P."/>
            <person name="Yorke J.A."/>
            <person name="Yoshida K."/>
            <person name="Zdobnov E."/>
            <person name="Zhang P."/>
            <person name="Zhang Y."/>
            <person name="Zimin A.V."/>
            <person name="Baldwin J."/>
            <person name="Abdouelleil A."/>
            <person name="Abdulkadir J."/>
            <person name="Abebe A."/>
            <person name="Abera B."/>
            <person name="Abreu J."/>
            <person name="Acer S.C."/>
            <person name="Aftuck L."/>
            <person name="Alexander A."/>
            <person name="An P."/>
            <person name="Anderson E."/>
            <person name="Anderson S."/>
            <person name="Arachi H."/>
            <person name="Azer M."/>
            <person name="Bachantsang P."/>
            <person name="Barry A."/>
            <person name="Bayul T."/>
            <person name="Berlin A."/>
            <person name="Bessette D."/>
            <person name="Bloom T."/>
            <person name="Blye J."/>
            <person name="Boguslavskiy L."/>
            <person name="Bonnet C."/>
            <person name="Boukhgalter B."/>
            <person name="Bourzgui I."/>
            <person name="Brown A."/>
            <person name="Cahill P."/>
            <person name="Channer S."/>
            <person name="Cheshatsang Y."/>
            <person name="Chuda L."/>
            <person name="Citroen M."/>
            <person name="Collymore A."/>
            <person name="Cooke P."/>
            <person name="Costello M."/>
            <person name="D'Aco K."/>
            <person name="Daza R."/>
            <person name="De Haan G."/>
            <person name="DeGray S."/>
            <person name="DeMaso C."/>
            <person name="Dhargay N."/>
            <person name="Dooley K."/>
            <person name="Dooley E."/>
            <person name="Doricent M."/>
            <person name="Dorje P."/>
            <person name="Dorjee K."/>
            <person name="Dupes A."/>
            <person name="Elong R."/>
            <person name="Falk J."/>
            <person name="Farina A."/>
            <person name="Faro S."/>
            <person name="Ferguson D."/>
            <person name="Fisher S."/>
            <person name="Foley C.D."/>
            <person name="Franke A."/>
            <person name="Friedrich D."/>
            <person name="Gadbois L."/>
            <person name="Gearin G."/>
            <person name="Gearin C.R."/>
            <person name="Giannoukos G."/>
            <person name="Goode T."/>
            <person name="Graham J."/>
            <person name="Grandbois E."/>
            <person name="Grewal S."/>
            <person name="Gyaltsen K."/>
            <person name="Hafez N."/>
            <person name="Hagos B."/>
            <person name="Hall J."/>
            <person name="Henson C."/>
            <person name="Hollinger A."/>
            <person name="Honan T."/>
            <person name="Huard M.D."/>
            <person name="Hughes L."/>
            <person name="Hurhula B."/>
            <person name="Husby M.E."/>
            <person name="Kamat A."/>
            <person name="Kanga B."/>
            <person name="Kashin S."/>
            <person name="Khazanovich D."/>
            <person name="Kisner P."/>
            <person name="Lance K."/>
            <person name="Lara M."/>
            <person name="Lee W."/>
            <person name="Lennon N."/>
            <person name="Letendre F."/>
            <person name="LeVine R."/>
            <person name="Lipovsky A."/>
            <person name="Liu X."/>
            <person name="Liu J."/>
            <person name="Liu S."/>
            <person name="Lokyitsang T."/>
            <person name="Lokyitsang Y."/>
            <person name="Lubonja R."/>
            <person name="Lui A."/>
            <person name="MacDonald P."/>
            <person name="Magnisalis V."/>
            <person name="Maru K."/>
            <person name="Matthews C."/>
            <person name="McCusker W."/>
            <person name="McDonough S."/>
            <person name="Mehta T."/>
            <person name="Meldrim J."/>
            <person name="Meneus L."/>
            <person name="Mihai O."/>
            <person name="Mihalev A."/>
            <person name="Mihova T."/>
            <person name="Mittelman R."/>
            <person name="Mlenga V."/>
            <person name="Montmayeur A."/>
            <person name="Mulrain L."/>
            <person name="Navidi A."/>
            <person name="Naylor J."/>
            <person name="Negash T."/>
            <person name="Nguyen T."/>
            <person name="Nguyen N."/>
            <person name="Nicol R."/>
            <person name="Norbu C."/>
            <person name="Norbu N."/>
            <person name="Novod N."/>
            <person name="O'Neill B."/>
            <person name="Osman S."/>
            <person name="Markiewicz E."/>
            <person name="Oyono O.L."/>
            <person name="Patti C."/>
            <person name="Phunkhang P."/>
            <person name="Pierre F."/>
            <person name="Priest M."/>
            <person name="Raghuraman S."/>
            <person name="Rege F."/>
            <person name="Reyes R."/>
            <person name="Rise C."/>
            <person name="Rogov P."/>
            <person name="Ross K."/>
            <person name="Ryan E."/>
            <person name="Settipalli S."/>
            <person name="Shea T."/>
            <person name="Sherpa N."/>
            <person name="Shi L."/>
            <person name="Shih D."/>
            <person name="Sparrow T."/>
            <person name="Spaulding J."/>
            <person name="Stalker J."/>
            <person name="Stange-Thomann N."/>
            <person name="Stavropoulos S."/>
            <person name="Stone C."/>
            <person name="Strader C."/>
            <person name="Tesfaye S."/>
            <person name="Thomson T."/>
            <person name="Thoulutsang Y."/>
            <person name="Thoulutsang D."/>
            <person name="Topham K."/>
            <person name="Topping I."/>
            <person name="Tsamla T."/>
            <person name="Vassiliev H."/>
            <person name="Vo A."/>
            <person name="Wangchuk T."/>
            <person name="Wangdi T."/>
            <person name="Weiand M."/>
            <person name="Wilkinson J."/>
            <person name="Wilson A."/>
            <person name="Yadav S."/>
            <person name="Young G."/>
            <person name="Yu Q."/>
            <person name="Zembek L."/>
            <person name="Zhong D."/>
            <person name="Zimmer A."/>
            <person name="Zwirko Z."/>
            <person name="Jaffe D.B."/>
            <person name="Alvarez P."/>
            <person name="Brockman W."/>
            <person name="Butler J."/>
            <person name="Chin C."/>
            <person name="Gnerre S."/>
            <person name="Grabherr M."/>
            <person name="Kleber M."/>
            <person name="Mauceli E."/>
            <person name="MacCallum I."/>
        </authorList>
    </citation>
    <scope>NUCLEOTIDE SEQUENCE [LARGE SCALE GENOMIC DNA]</scope>
    <source>
        <strain evidence="7">Tai18E2 / Tucson 14021-0261.01</strain>
    </source>
</reference>
<protein>
    <recommendedName>
        <fullName evidence="5">RING-type domain-containing protein</fullName>
    </recommendedName>
</protein>
<accession>B4P9C1</accession>
<evidence type="ECO:0000259" key="5">
    <source>
        <dbReference type="PROSITE" id="PS50089"/>
    </source>
</evidence>
<reference evidence="6 7" key="2">
    <citation type="journal article" date="2007" name="PLoS Biol.">
        <title>Principles of genome evolution in the Drosophila melanogaster species group.</title>
        <authorList>
            <person name="Ranz J.M."/>
            <person name="Maurin D."/>
            <person name="Chan Y.S."/>
            <person name="von Grotthuss M."/>
            <person name="Hillier L.W."/>
            <person name="Roote J."/>
            <person name="Ashburner M."/>
            <person name="Bergman C.M."/>
        </authorList>
    </citation>
    <scope>NUCLEOTIDE SEQUENCE [LARGE SCALE GENOMIC DNA]</scope>
    <source>
        <strain evidence="7">Tai18E2 / Tucson 14021-0261.01</strain>
    </source>
</reference>
<dbReference type="SUPFAM" id="SSF57850">
    <property type="entry name" value="RING/U-box"/>
    <property type="match status" value="1"/>
</dbReference>
<keyword evidence="1 3" id="KW-0479">Metal-binding</keyword>
<dbReference type="eggNOG" id="ENOG502SXQD">
    <property type="taxonomic scope" value="Eukaryota"/>
</dbReference>
<dbReference type="Pfam" id="PF13639">
    <property type="entry name" value="zf-RING_2"/>
    <property type="match status" value="1"/>
</dbReference>
<keyword evidence="2" id="KW-0862">Zinc</keyword>
<dbReference type="HOGENOM" id="CLU_113857_0_0_1"/>
<gene>
    <name evidence="6" type="primary">Dyak\GE13175</name>
    <name evidence="6" type="synonym">dyak_GLEANR_13409</name>
    <name evidence="6" type="synonym">GE13175</name>
    <name evidence="6" type="ORF">Dyak_GE13175</name>
</gene>
<dbReference type="OMA" id="ENSCCIC"/>
<dbReference type="GO" id="GO:0004842">
    <property type="term" value="F:ubiquitin-protein transferase activity"/>
    <property type="evidence" value="ECO:0007669"/>
    <property type="project" value="InterPro"/>
</dbReference>
<dbReference type="Proteomes" id="UP000002282">
    <property type="component" value="Chromosome 2R"/>
</dbReference>
<keyword evidence="1 3" id="KW-0863">Zinc-finger</keyword>
<evidence type="ECO:0000256" key="3">
    <source>
        <dbReference type="PROSITE-ProRule" id="PRU00175"/>
    </source>
</evidence>
<dbReference type="GO" id="GO:0036297">
    <property type="term" value="P:interstrand cross-link repair"/>
    <property type="evidence" value="ECO:0007669"/>
    <property type="project" value="InterPro"/>
</dbReference>
<dbReference type="KEGG" id="dya:Dyak_GE13175"/>
<feature type="coiled-coil region" evidence="4">
    <location>
        <begin position="33"/>
        <end position="78"/>
    </location>
</feature>
<name>B4P9C1_DROYA</name>
<dbReference type="PROSITE" id="PS50089">
    <property type="entry name" value="ZF_RING_2"/>
    <property type="match status" value="1"/>
</dbReference>
<proteinExistence type="predicted"/>
<keyword evidence="4" id="KW-0175">Coiled coil</keyword>
<keyword evidence="7" id="KW-1185">Reference proteome</keyword>
<dbReference type="InterPro" id="IPR001841">
    <property type="entry name" value="Znf_RING"/>
</dbReference>
<organism evidence="6 7">
    <name type="scientific">Drosophila yakuba</name>
    <name type="common">Fruit fly</name>
    <dbReference type="NCBI Taxonomy" id="7245"/>
    <lineage>
        <taxon>Eukaryota</taxon>
        <taxon>Metazoa</taxon>
        <taxon>Ecdysozoa</taxon>
        <taxon>Arthropoda</taxon>
        <taxon>Hexapoda</taxon>
        <taxon>Insecta</taxon>
        <taxon>Pterygota</taxon>
        <taxon>Neoptera</taxon>
        <taxon>Endopterygota</taxon>
        <taxon>Diptera</taxon>
        <taxon>Brachycera</taxon>
        <taxon>Muscomorpha</taxon>
        <taxon>Ephydroidea</taxon>
        <taxon>Drosophilidae</taxon>
        <taxon>Drosophila</taxon>
        <taxon>Sophophora</taxon>
    </lineage>
</organism>
<evidence type="ECO:0000256" key="1">
    <source>
        <dbReference type="ARBA" id="ARBA00022771"/>
    </source>
</evidence>